<feature type="transmembrane region" description="Helical" evidence="1">
    <location>
        <begin position="335"/>
        <end position="355"/>
    </location>
</feature>
<keyword evidence="1" id="KW-0812">Transmembrane</keyword>
<feature type="transmembrane region" description="Helical" evidence="1">
    <location>
        <begin position="122"/>
        <end position="141"/>
    </location>
</feature>
<dbReference type="Proteomes" id="UP001596405">
    <property type="component" value="Unassembled WGS sequence"/>
</dbReference>
<protein>
    <recommendedName>
        <fullName evidence="4">Glycosyltransferase RgtA/B/C/D-like domain-containing protein</fullName>
    </recommendedName>
</protein>
<evidence type="ECO:0008006" key="4">
    <source>
        <dbReference type="Google" id="ProtNLM"/>
    </source>
</evidence>
<feature type="transmembrane region" description="Helical" evidence="1">
    <location>
        <begin position="6"/>
        <end position="21"/>
    </location>
</feature>
<feature type="transmembrane region" description="Helical" evidence="1">
    <location>
        <begin position="205"/>
        <end position="235"/>
    </location>
</feature>
<keyword evidence="1" id="KW-0472">Membrane</keyword>
<keyword evidence="1" id="KW-1133">Transmembrane helix</keyword>
<feature type="transmembrane region" description="Helical" evidence="1">
    <location>
        <begin position="255"/>
        <end position="279"/>
    </location>
</feature>
<feature type="transmembrane region" description="Helical" evidence="1">
    <location>
        <begin position="400"/>
        <end position="420"/>
    </location>
</feature>
<dbReference type="EMBL" id="JBHSYQ010000003">
    <property type="protein sequence ID" value="MFC6997544.1"/>
    <property type="molecule type" value="Genomic_DNA"/>
</dbReference>
<sequence>MPLHSNWLHLPVFFLLVYWLWRSLGKPEQKPLIFWSALLLKLVCGILLGWLYLTYLPGGDTWGYHKQAAVVANWATDNPVDYLRFLIFNEHVPLQIRFKEFSNTFFFLKPLSLLHLFTGNSYWGSSLYLSLFSFWGCWFLVSHLRRHFPQFGTAATISFLFFPSVVFWTSGVTKDSVLMGSLCFTIGLFLQILKQEQPKPFYKYLLLIPAIWLLWRIKFFLAAVLIVLMVTHLLLKTITQRVVWLQSKERQLLAWSALMSGGAFVASFAHPTFNLSFFVRHIVWNYRNIMAVSDPEKPLLVVYKLQPSLWSVIQNAPSALLQMVFRPFIWEPAPLFYKLAGIENLLIALLVVVAITNLVRHKKFPSLPAFLGVLLLFFVIGGVLVSLPTPNFGSLHRYRAPLLPFFLLPILAWGPVPQWLRKLL</sequence>
<organism evidence="2 3">
    <name type="scientific">Rufibacter roseus</name>
    <dbReference type="NCBI Taxonomy" id="1567108"/>
    <lineage>
        <taxon>Bacteria</taxon>
        <taxon>Pseudomonadati</taxon>
        <taxon>Bacteroidota</taxon>
        <taxon>Cytophagia</taxon>
        <taxon>Cytophagales</taxon>
        <taxon>Hymenobacteraceae</taxon>
        <taxon>Rufibacter</taxon>
    </lineage>
</organism>
<feature type="transmembrane region" description="Helical" evidence="1">
    <location>
        <begin position="367"/>
        <end position="388"/>
    </location>
</feature>
<feature type="transmembrane region" description="Helical" evidence="1">
    <location>
        <begin position="148"/>
        <end position="170"/>
    </location>
</feature>
<accession>A0ABW2DLG3</accession>
<dbReference type="RefSeq" id="WP_066619160.1">
    <property type="nucleotide sequence ID" value="NZ_JBHSYQ010000003.1"/>
</dbReference>
<comment type="caution">
    <text evidence="2">The sequence shown here is derived from an EMBL/GenBank/DDBJ whole genome shotgun (WGS) entry which is preliminary data.</text>
</comment>
<evidence type="ECO:0000313" key="2">
    <source>
        <dbReference type="EMBL" id="MFC6997544.1"/>
    </source>
</evidence>
<feature type="transmembrane region" description="Helical" evidence="1">
    <location>
        <begin position="33"/>
        <end position="53"/>
    </location>
</feature>
<evidence type="ECO:0000256" key="1">
    <source>
        <dbReference type="SAM" id="Phobius"/>
    </source>
</evidence>
<name>A0ABW2DLG3_9BACT</name>
<gene>
    <name evidence="2" type="ORF">ACFQHR_07905</name>
</gene>
<evidence type="ECO:0000313" key="3">
    <source>
        <dbReference type="Proteomes" id="UP001596405"/>
    </source>
</evidence>
<keyword evidence="3" id="KW-1185">Reference proteome</keyword>
<proteinExistence type="predicted"/>
<reference evidence="3" key="1">
    <citation type="journal article" date="2019" name="Int. J. Syst. Evol. Microbiol.">
        <title>The Global Catalogue of Microorganisms (GCM) 10K type strain sequencing project: providing services to taxonomists for standard genome sequencing and annotation.</title>
        <authorList>
            <consortium name="The Broad Institute Genomics Platform"/>
            <consortium name="The Broad Institute Genome Sequencing Center for Infectious Disease"/>
            <person name="Wu L."/>
            <person name="Ma J."/>
        </authorList>
    </citation>
    <scope>NUCLEOTIDE SEQUENCE [LARGE SCALE GENOMIC DNA]</scope>
    <source>
        <strain evidence="3">CGMCC 4.7393</strain>
    </source>
</reference>